<dbReference type="PATRIC" id="fig|1046596.6.peg.1842"/>
<keyword evidence="4" id="KW-1185">Reference proteome</keyword>
<dbReference type="InterPro" id="IPR021145">
    <property type="entry name" value="Portal_protein_SPP1_Gp6-like"/>
</dbReference>
<feature type="domain" description="DUF1541" evidence="2">
    <location>
        <begin position="119"/>
        <end position="168"/>
    </location>
</feature>
<evidence type="ECO:0000259" key="2">
    <source>
        <dbReference type="Pfam" id="PF07563"/>
    </source>
</evidence>
<feature type="region of interest" description="Disordered" evidence="1">
    <location>
        <begin position="175"/>
        <end position="215"/>
    </location>
</feature>
<feature type="compositionally biased region" description="Low complexity" evidence="1">
    <location>
        <begin position="189"/>
        <end position="203"/>
    </location>
</feature>
<dbReference type="InterPro" id="IPR011438">
    <property type="entry name" value="DUF1541"/>
</dbReference>
<dbReference type="Proteomes" id="UP000050898">
    <property type="component" value="Unassembled WGS sequence"/>
</dbReference>
<dbReference type="InterPro" id="IPR006432">
    <property type="entry name" value="Phage_portal_A118-type"/>
</dbReference>
<evidence type="ECO:0000313" key="3">
    <source>
        <dbReference type="EMBL" id="KRN08802.1"/>
    </source>
</evidence>
<protein>
    <submittedName>
        <fullName evidence="3">Minor capsid protein</fullName>
    </submittedName>
</protein>
<reference evidence="3 4" key="1">
    <citation type="journal article" date="2015" name="Genome Announc.">
        <title>Expanding the biotechnology potential of lactobacilli through comparative genomics of 213 strains and associated genera.</title>
        <authorList>
            <person name="Sun Z."/>
            <person name="Harris H.M."/>
            <person name="McCann A."/>
            <person name="Guo C."/>
            <person name="Argimon S."/>
            <person name="Zhang W."/>
            <person name="Yang X."/>
            <person name="Jeffery I.B."/>
            <person name="Cooney J.C."/>
            <person name="Kagawa T.F."/>
            <person name="Liu W."/>
            <person name="Song Y."/>
            <person name="Salvetti E."/>
            <person name="Wrobel A."/>
            <person name="Rasinkangas P."/>
            <person name="Parkhill J."/>
            <person name="Rea M.C."/>
            <person name="O'Sullivan O."/>
            <person name="Ritari J."/>
            <person name="Douillard F.P."/>
            <person name="Paul Ross R."/>
            <person name="Yang R."/>
            <person name="Briner A.E."/>
            <person name="Felis G.E."/>
            <person name="de Vos W.M."/>
            <person name="Barrangou R."/>
            <person name="Klaenhammer T.R."/>
            <person name="Caufield P.W."/>
            <person name="Cui Y."/>
            <person name="Zhang H."/>
            <person name="O'Toole P.W."/>
        </authorList>
    </citation>
    <scope>NUCLEOTIDE SEQUENCE [LARGE SCALE GENOMIC DNA]</scope>
    <source>
        <strain evidence="3 4">DSM 20444</strain>
    </source>
</reference>
<dbReference type="OrthoDB" id="1641671at2"/>
<dbReference type="Gene3D" id="2.30.30.1130">
    <property type="match status" value="1"/>
</dbReference>
<proteinExistence type="predicted"/>
<dbReference type="NCBIfam" id="TIGR01542">
    <property type="entry name" value="A118_put_portal"/>
    <property type="match status" value="1"/>
</dbReference>
<evidence type="ECO:0000313" key="4">
    <source>
        <dbReference type="Proteomes" id="UP000050898"/>
    </source>
</evidence>
<dbReference type="Pfam" id="PF05133">
    <property type="entry name" value="SPP1_portal"/>
    <property type="match status" value="1"/>
</dbReference>
<comment type="caution">
    <text evidence="3">The sequence shown here is derived from an EMBL/GenBank/DDBJ whole genome shotgun (WGS) entry which is preliminary data.</text>
</comment>
<evidence type="ECO:0000256" key="1">
    <source>
        <dbReference type="SAM" id="MobiDB-lite"/>
    </source>
</evidence>
<accession>J1F0T5</accession>
<gene>
    <name evidence="3" type="ORF">FD00_GL001753</name>
</gene>
<dbReference type="EMBL" id="AYYH01000047">
    <property type="protein sequence ID" value="KRN08802.1"/>
    <property type="molecule type" value="Genomic_DNA"/>
</dbReference>
<dbReference type="Pfam" id="PF07563">
    <property type="entry name" value="DUF1541"/>
    <property type="match status" value="1"/>
</dbReference>
<organism evidence="3 4">
    <name type="scientific">Liquorilactobacillus mali KCTC 3596 = DSM 20444</name>
    <dbReference type="NCBI Taxonomy" id="1046596"/>
    <lineage>
        <taxon>Bacteria</taxon>
        <taxon>Bacillati</taxon>
        <taxon>Bacillota</taxon>
        <taxon>Bacilli</taxon>
        <taxon>Lactobacillales</taxon>
        <taxon>Lactobacillaceae</taxon>
        <taxon>Liquorilactobacillus</taxon>
    </lineage>
</organism>
<dbReference type="AlphaFoldDB" id="J1F0T5"/>
<sequence length="623" mass="69404">MSVISKIKDFFRKGGAAIGMTNSLSKISDDSRIATNQDEIDRIKLAQRYYAGNYLAKKGADINTVSYFNSQGEKRNRRFNAVNITQMVAKRQASICLNSGFDVSIDSKSQDDTQASFNVGDTVILSANHMPNMQGAIAKIDSVDNGAYEVDYWPTDGTAEVTNHKWVVDSEMTPTDQMFPSVSPGKIDSSMPSMSSMGSNSSSQTDDNDPMSDLSDFIDKWLEDSGVNSNLEGKLEQGIPSGGFAARPYVDNGKIKVAWVRASQFFSLDANTEEISQAAIASRSVKVVDKERYYYTLLEFHQWAQDGTYQITNELYKSTDADQVGEQVSLGTDDMYTDVAPQVKFTNFKRPLFVYFKCPGQNNVAPESPLGVGFVNNCQNILDAINYAHDSFVWEMRMGRRKVLVPPETVRPGDEYHQTGQFDPDQDTYQSVEGLGDGTNPVVQINPDIRVEEYQQTMQYFLHELENAVGLSSGTFTTDTTGGVTTATQVVSENSMTYQTRSSYLNRISKFISELIQSMIQLAQVPELFDNNEPLLSDIDLDDLQISVHYDDGVFVDKDAQAKQDMLAVQAGTMPKKQYIMRNYGKSEQEAEEWLSEIQAETPTNNNQNENPFESDVLNGGDE</sequence>
<name>J1F0T5_9LACO</name>
<feature type="region of interest" description="Disordered" evidence="1">
    <location>
        <begin position="591"/>
        <end position="623"/>
    </location>
</feature>
<feature type="compositionally biased region" description="Low complexity" evidence="1">
    <location>
        <begin position="599"/>
        <end position="612"/>
    </location>
</feature>